<reference evidence="1" key="1">
    <citation type="submission" date="2014-11" db="EMBL/GenBank/DDBJ databases">
        <authorList>
            <person name="Amaro Gonzalez C."/>
        </authorList>
    </citation>
    <scope>NUCLEOTIDE SEQUENCE</scope>
</reference>
<dbReference type="AlphaFoldDB" id="A0A0E9VTX7"/>
<proteinExistence type="predicted"/>
<dbReference type="EMBL" id="GBXM01027085">
    <property type="protein sequence ID" value="JAH81492.1"/>
    <property type="molecule type" value="Transcribed_RNA"/>
</dbReference>
<reference evidence="1" key="2">
    <citation type="journal article" date="2015" name="Fish Shellfish Immunol.">
        <title>Early steps in the European eel (Anguilla anguilla)-Vibrio vulnificus interaction in the gills: Role of the RtxA13 toxin.</title>
        <authorList>
            <person name="Callol A."/>
            <person name="Pajuelo D."/>
            <person name="Ebbesson L."/>
            <person name="Teles M."/>
            <person name="MacKenzie S."/>
            <person name="Amaro C."/>
        </authorList>
    </citation>
    <scope>NUCLEOTIDE SEQUENCE</scope>
</reference>
<name>A0A0E9VTX7_ANGAN</name>
<protein>
    <submittedName>
        <fullName evidence="1">Uncharacterized protein</fullName>
    </submittedName>
</protein>
<evidence type="ECO:0000313" key="1">
    <source>
        <dbReference type="EMBL" id="JAH81492.1"/>
    </source>
</evidence>
<sequence length="30" mass="3353">MFVCFHAHHCVTSNMANMMQQKSAVLLVSS</sequence>
<organism evidence="1">
    <name type="scientific">Anguilla anguilla</name>
    <name type="common">European freshwater eel</name>
    <name type="synonym">Muraena anguilla</name>
    <dbReference type="NCBI Taxonomy" id="7936"/>
    <lineage>
        <taxon>Eukaryota</taxon>
        <taxon>Metazoa</taxon>
        <taxon>Chordata</taxon>
        <taxon>Craniata</taxon>
        <taxon>Vertebrata</taxon>
        <taxon>Euteleostomi</taxon>
        <taxon>Actinopterygii</taxon>
        <taxon>Neopterygii</taxon>
        <taxon>Teleostei</taxon>
        <taxon>Anguilliformes</taxon>
        <taxon>Anguillidae</taxon>
        <taxon>Anguilla</taxon>
    </lineage>
</organism>
<accession>A0A0E9VTX7</accession>